<dbReference type="GO" id="GO:0005524">
    <property type="term" value="F:ATP binding"/>
    <property type="evidence" value="ECO:0007669"/>
    <property type="project" value="InterPro"/>
</dbReference>
<dbReference type="Gene3D" id="1.10.8.60">
    <property type="match status" value="1"/>
</dbReference>
<dbReference type="SMART" id="SM00382">
    <property type="entry name" value="AAA"/>
    <property type="match status" value="1"/>
</dbReference>
<dbReference type="Pfam" id="PF00004">
    <property type="entry name" value="AAA"/>
    <property type="match status" value="1"/>
</dbReference>
<dbReference type="PROSITE" id="PS51786">
    <property type="entry name" value="LON_PROTEOLYTIC"/>
    <property type="match status" value="1"/>
</dbReference>
<dbReference type="AlphaFoldDB" id="A0A6C0LIU1"/>
<dbReference type="InterPro" id="IPR027065">
    <property type="entry name" value="Lon_Prtase"/>
</dbReference>
<dbReference type="Pfam" id="PF05362">
    <property type="entry name" value="Lon_C"/>
    <property type="match status" value="1"/>
</dbReference>
<sequence length="1090" mass="124945">MKESKIKPMSKTKINVVNNPPPDFKEAFKIRLRFYEKIIEKSNINCNLNKSYNILSSAEHGLSLNELVDINNNIKEVHNLIDITYDNEVIGNKIQQLNNDISSFFKKYGTYSLEDLMLICVGDKFKSLIQPDSIRWELLCQHLRPFSYTVINVKNECYVKNANVIVNDDHFVDNRAVCYNILNEYDKFIIKTKGIKVEIVIEENKKLIVYGILDDLEMELVNCQFITTIQKELKDKSILLKGCDHETSSMFINSLELKDYLINYVVDDYEKVFKGIQAMVNGFKKKQTMTIVKDFVKDDLFVKRKTLLNLLIMSTCVENQYLAYLLYDLMSNDTNGVVDTQEQIMIYDSFPHCIKLCFKTAMKQTLQYTTELSNFDFNKVPLEQQICLMNAPDNVKEKAMTKYKEVKSKSDDGGTKARSYLEGLLKIPFNIYKREPILHVVNNLRELILVDKDLMDVKNVDIDNITIVHIIKLLTHLKTSIVCSFKEEQLKKYIVKLFAKLDKAQTENAIKDINIIIDQHGQDMCKIELHTIKKTQAVFLKKWIEQESLHENSLVLKEIFYKVLLKEEHLSWVLKNNSLLRPIKLYNHLNSGTSAVSTYLKDVKSTLNSCVHGHKKAKVQIERIIGQWLNGSNNMQGCVLGFEGNPGVGKTTLAKGLSKCLKDNEGNCRPLSIIAIGGDANASTLVGHSYTYVGSTWGQIVQILMDNKCMNPIIVIDEVDKVSKTEHGREIIGILTHLLDSTQNNNFQDKYFSGIGLDLSKILFVLSYNDPEAIDRIMLDRIHRIQFDTLTVEDKIEITKKHLLPELYDKFSLSNTFGFGDTVIKFIIDNYTLEPGVRKLKEKLFEIIGEINLSMLNKEFDNINIPIEITIEDIKNKYFKDKRQMKVMKVHEDNRVGLINALWANQMGQGGVLPLHAKLVPSNKFLDLTLTGSLGDVMKESIQVSLTTAWNLTSELVQKELIAKYNNPLKNEVYGLHIHCPSISTKKDGPSATTAFTVILYSLFNNIKIKHNFGITGETSFDQRLTEIGGLREKIIHSIPSGITEFIYPKENEYDFNKIMEIYKDNEIMNGIKFHCIESVSEVLDLILEK</sequence>
<dbReference type="GO" id="GO:0004252">
    <property type="term" value="F:serine-type endopeptidase activity"/>
    <property type="evidence" value="ECO:0007669"/>
    <property type="project" value="InterPro"/>
</dbReference>
<dbReference type="PRINTS" id="PR00830">
    <property type="entry name" value="ENDOLAPTASE"/>
</dbReference>
<dbReference type="EMBL" id="MN740520">
    <property type="protein sequence ID" value="QHU30866.1"/>
    <property type="molecule type" value="Genomic_DNA"/>
</dbReference>
<name>A0A6C0LIU1_9ZZZZ</name>
<dbReference type="Gene3D" id="3.30.230.10">
    <property type="match status" value="1"/>
</dbReference>
<accession>A0A6C0LIU1</accession>
<reference evidence="4" key="1">
    <citation type="journal article" date="2020" name="Nature">
        <title>Giant virus diversity and host interactions through global metagenomics.</title>
        <authorList>
            <person name="Schulz F."/>
            <person name="Roux S."/>
            <person name="Paez-Espino D."/>
            <person name="Jungbluth S."/>
            <person name="Walsh D.A."/>
            <person name="Denef V.J."/>
            <person name="McMahon K.D."/>
            <person name="Konstantinidis K.T."/>
            <person name="Eloe-Fadrosh E.A."/>
            <person name="Kyrpides N.C."/>
            <person name="Woyke T."/>
        </authorList>
    </citation>
    <scope>NUCLEOTIDE SEQUENCE</scope>
    <source>
        <strain evidence="4">GVMAG-M-3300027892-73</strain>
    </source>
</reference>
<dbReference type="InterPro" id="IPR003593">
    <property type="entry name" value="AAA+_ATPase"/>
</dbReference>
<dbReference type="PANTHER" id="PTHR43718">
    <property type="entry name" value="LON PROTEASE"/>
    <property type="match status" value="1"/>
</dbReference>
<dbReference type="GO" id="GO:0016887">
    <property type="term" value="F:ATP hydrolysis activity"/>
    <property type="evidence" value="ECO:0007669"/>
    <property type="project" value="InterPro"/>
</dbReference>
<dbReference type="GO" id="GO:0006515">
    <property type="term" value="P:protein quality control for misfolded or incompletely synthesized proteins"/>
    <property type="evidence" value="ECO:0007669"/>
    <property type="project" value="TreeGrafter"/>
</dbReference>
<dbReference type="InterPro" id="IPR020568">
    <property type="entry name" value="Ribosomal_Su5_D2-typ_SF"/>
</dbReference>
<proteinExistence type="predicted"/>
<dbReference type="InterPro" id="IPR003959">
    <property type="entry name" value="ATPase_AAA_core"/>
</dbReference>
<evidence type="ECO:0000259" key="3">
    <source>
        <dbReference type="PROSITE" id="PS51786"/>
    </source>
</evidence>
<dbReference type="Gene3D" id="3.40.50.300">
    <property type="entry name" value="P-loop containing nucleotide triphosphate hydrolases"/>
    <property type="match status" value="1"/>
</dbReference>
<organism evidence="4">
    <name type="scientific">viral metagenome</name>
    <dbReference type="NCBI Taxonomy" id="1070528"/>
    <lineage>
        <taxon>unclassified sequences</taxon>
        <taxon>metagenomes</taxon>
        <taxon>organismal metagenomes</taxon>
    </lineage>
</organism>
<dbReference type="SUPFAM" id="SSF54211">
    <property type="entry name" value="Ribosomal protein S5 domain 2-like"/>
    <property type="match status" value="1"/>
</dbReference>
<dbReference type="InterPro" id="IPR008269">
    <property type="entry name" value="Lon_proteolytic"/>
</dbReference>
<evidence type="ECO:0000256" key="2">
    <source>
        <dbReference type="ARBA" id="ARBA00022825"/>
    </source>
</evidence>
<keyword evidence="1" id="KW-0645">Protease</keyword>
<feature type="domain" description="Lon proteolytic" evidence="3">
    <location>
        <begin position="893"/>
        <end position="1090"/>
    </location>
</feature>
<dbReference type="GO" id="GO:0004176">
    <property type="term" value="F:ATP-dependent peptidase activity"/>
    <property type="evidence" value="ECO:0007669"/>
    <property type="project" value="InterPro"/>
</dbReference>
<dbReference type="PANTHER" id="PTHR43718:SF2">
    <property type="entry name" value="LON PROTEASE HOMOLOG, MITOCHONDRIAL"/>
    <property type="match status" value="1"/>
</dbReference>
<dbReference type="InterPro" id="IPR014721">
    <property type="entry name" value="Ribsml_uS5_D2-typ_fold_subgr"/>
</dbReference>
<dbReference type="InterPro" id="IPR027417">
    <property type="entry name" value="P-loop_NTPase"/>
</dbReference>
<evidence type="ECO:0000313" key="4">
    <source>
        <dbReference type="EMBL" id="QHU30866.1"/>
    </source>
</evidence>
<evidence type="ECO:0000256" key="1">
    <source>
        <dbReference type="ARBA" id="ARBA00022670"/>
    </source>
</evidence>
<keyword evidence="2" id="KW-0378">Hydrolase</keyword>
<protein>
    <recommendedName>
        <fullName evidence="3">Lon proteolytic domain-containing protein</fullName>
    </recommendedName>
</protein>
<keyword evidence="2" id="KW-0720">Serine protease</keyword>
<dbReference type="SUPFAM" id="SSF52540">
    <property type="entry name" value="P-loop containing nucleoside triphosphate hydrolases"/>
    <property type="match status" value="1"/>
</dbReference>